<proteinExistence type="predicted"/>
<name>A0ABM8TMQ2_9BURK</name>
<gene>
    <name evidence="2" type="ORF">LMG26411_04854</name>
</gene>
<accession>A0ABM8TMQ2</accession>
<keyword evidence="3" id="KW-1185">Reference proteome</keyword>
<sequence length="85" mass="9155">MPFAPVHAWKILGALKMTEALPALVSLLRRIDDDFDDGIATELPCVFSQMGGQSVDAGRVSLPAWDGDRTTVVEDRDGATTARDP</sequence>
<reference evidence="2 3" key="1">
    <citation type="submission" date="2021-03" db="EMBL/GenBank/DDBJ databases">
        <authorList>
            <person name="Peeters C."/>
        </authorList>
    </citation>
    <scope>NUCLEOTIDE SEQUENCE [LARGE SCALE GENOMIC DNA]</scope>
    <source>
        <strain evidence="2 3">LMG 26411</strain>
    </source>
</reference>
<evidence type="ECO:0000256" key="1">
    <source>
        <dbReference type="SAM" id="MobiDB-lite"/>
    </source>
</evidence>
<protein>
    <submittedName>
        <fullName evidence="2">Uncharacterized protein</fullName>
    </submittedName>
</protein>
<dbReference type="Proteomes" id="UP000672657">
    <property type="component" value="Unassembled WGS sequence"/>
</dbReference>
<evidence type="ECO:0000313" key="2">
    <source>
        <dbReference type="EMBL" id="CAG2155248.1"/>
    </source>
</evidence>
<dbReference type="EMBL" id="CAJPVI010000033">
    <property type="protein sequence ID" value="CAG2155248.1"/>
    <property type="molecule type" value="Genomic_DNA"/>
</dbReference>
<organism evidence="2 3">
    <name type="scientific">Cupriavidus numazuensis</name>
    <dbReference type="NCBI Taxonomy" id="221992"/>
    <lineage>
        <taxon>Bacteria</taxon>
        <taxon>Pseudomonadati</taxon>
        <taxon>Pseudomonadota</taxon>
        <taxon>Betaproteobacteria</taxon>
        <taxon>Burkholderiales</taxon>
        <taxon>Burkholderiaceae</taxon>
        <taxon>Cupriavidus</taxon>
    </lineage>
</organism>
<comment type="caution">
    <text evidence="2">The sequence shown here is derived from an EMBL/GenBank/DDBJ whole genome shotgun (WGS) entry which is preliminary data.</text>
</comment>
<evidence type="ECO:0000313" key="3">
    <source>
        <dbReference type="Proteomes" id="UP000672657"/>
    </source>
</evidence>
<feature type="region of interest" description="Disordered" evidence="1">
    <location>
        <begin position="66"/>
        <end position="85"/>
    </location>
</feature>